<accession>A0A7Y2RCZ7</accession>
<feature type="signal peptide" evidence="1">
    <location>
        <begin position="1"/>
        <end position="19"/>
    </location>
</feature>
<dbReference type="AlphaFoldDB" id="A0A7Y2RCZ7"/>
<reference evidence="2 3" key="1">
    <citation type="submission" date="2020-04" db="EMBL/GenBank/DDBJ databases">
        <title>Acinetobacter Taxon 24.</title>
        <authorList>
            <person name="Nemec A."/>
            <person name="Radolfova-Krizova L."/>
            <person name="Higgins P.G."/>
            <person name="Spanelova P."/>
        </authorList>
    </citation>
    <scope>NUCLEOTIDE SEQUENCE [LARGE SCALE GENOMIC DNA]</scope>
    <source>
        <strain evidence="2 3">ANC 5380</strain>
    </source>
</reference>
<keyword evidence="1" id="KW-0732">Signal</keyword>
<feature type="chain" id="PRO_5031055432" evidence="1">
    <location>
        <begin position="20"/>
        <end position="197"/>
    </location>
</feature>
<name>A0A7Y2RCZ7_9GAMM</name>
<evidence type="ECO:0000313" key="3">
    <source>
        <dbReference type="Proteomes" id="UP000569202"/>
    </source>
</evidence>
<organism evidence="2 3">
    <name type="scientific">Acinetobacter terrae</name>
    <dbReference type="NCBI Taxonomy" id="2731247"/>
    <lineage>
        <taxon>Bacteria</taxon>
        <taxon>Pseudomonadati</taxon>
        <taxon>Pseudomonadota</taxon>
        <taxon>Gammaproteobacteria</taxon>
        <taxon>Moraxellales</taxon>
        <taxon>Moraxellaceae</taxon>
        <taxon>Acinetobacter</taxon>
        <taxon>Acinetobacter Taxon 24</taxon>
    </lineage>
</organism>
<gene>
    <name evidence="2" type="ORF">HLH17_02280</name>
</gene>
<comment type="caution">
    <text evidence="2">The sequence shown here is derived from an EMBL/GenBank/DDBJ whole genome shotgun (WGS) entry which is preliminary data.</text>
</comment>
<dbReference type="EMBL" id="JABERL010000005">
    <property type="protein sequence ID" value="NNH76528.1"/>
    <property type="molecule type" value="Genomic_DNA"/>
</dbReference>
<dbReference type="Proteomes" id="UP000569202">
    <property type="component" value="Unassembled WGS sequence"/>
</dbReference>
<sequence>MKKQLLAFALGISSSLVYAGTASDQLLCKNLEFGANKLQPSVLSDGEFQKMFKEANGGFTMGNIFKIQYKPTSKVAVEGLPVLWVYTGYEETRGVDRNKINKNYTRTSVSGGLDGVKNVLAKNQDLNLNFNKHMYQDNKKGKYMYYASQAYNNGTTVVATIQEGSGTGQIHINCGVYNQGINYLLENYKDFRNVPQQ</sequence>
<proteinExistence type="predicted"/>
<protein>
    <submittedName>
        <fullName evidence="2">Uncharacterized protein</fullName>
    </submittedName>
</protein>
<evidence type="ECO:0000256" key="1">
    <source>
        <dbReference type="SAM" id="SignalP"/>
    </source>
</evidence>
<dbReference type="RefSeq" id="WP_171539729.1">
    <property type="nucleotide sequence ID" value="NZ_JABERL010000005.1"/>
</dbReference>
<evidence type="ECO:0000313" key="2">
    <source>
        <dbReference type="EMBL" id="NNH76528.1"/>
    </source>
</evidence>